<dbReference type="SUPFAM" id="SSF48403">
    <property type="entry name" value="Ankyrin repeat"/>
    <property type="match status" value="1"/>
</dbReference>
<dbReference type="Pfam" id="PF12796">
    <property type="entry name" value="Ank_2"/>
    <property type="match status" value="1"/>
</dbReference>
<evidence type="ECO:0000256" key="5">
    <source>
        <dbReference type="ARBA" id="ARBA00022840"/>
    </source>
</evidence>
<comment type="similarity">
    <text evidence="1">Belongs to the protein kinase superfamily. TKL Ser/Thr protein kinase family.</text>
</comment>
<evidence type="ECO:0000313" key="9">
    <source>
        <dbReference type="Proteomes" id="UP000051952"/>
    </source>
</evidence>
<evidence type="ECO:0000256" key="2">
    <source>
        <dbReference type="ARBA" id="ARBA00022679"/>
    </source>
</evidence>
<evidence type="ECO:0000256" key="6">
    <source>
        <dbReference type="PROSITE-ProRule" id="PRU00023"/>
    </source>
</evidence>
<dbReference type="OMA" id="ANGYDAC"/>
<dbReference type="PANTHER" id="PTHR44329">
    <property type="entry name" value="SERINE/THREONINE-PROTEIN KINASE TNNI3K-RELATED"/>
    <property type="match status" value="1"/>
</dbReference>
<dbReference type="InterPro" id="IPR000719">
    <property type="entry name" value="Prot_kinase_dom"/>
</dbReference>
<gene>
    <name evidence="8" type="ORF">BSAL_57435</name>
</gene>
<evidence type="ECO:0000256" key="4">
    <source>
        <dbReference type="ARBA" id="ARBA00022777"/>
    </source>
</evidence>
<protein>
    <submittedName>
        <fullName evidence="8">Protein kinase, putative</fullName>
    </submittedName>
</protein>
<keyword evidence="9" id="KW-1185">Reference proteome</keyword>
<dbReference type="InterPro" id="IPR002110">
    <property type="entry name" value="Ankyrin_rpt"/>
</dbReference>
<keyword evidence="3" id="KW-0547">Nucleotide-binding</keyword>
<dbReference type="Gene3D" id="3.30.200.20">
    <property type="entry name" value="Phosphorylase Kinase, domain 1"/>
    <property type="match status" value="1"/>
</dbReference>
<dbReference type="PROSITE" id="PS50011">
    <property type="entry name" value="PROTEIN_KINASE_DOM"/>
    <property type="match status" value="1"/>
</dbReference>
<dbReference type="SMART" id="SM00248">
    <property type="entry name" value="ANK"/>
    <property type="match status" value="3"/>
</dbReference>
<dbReference type="PANTHER" id="PTHR44329:SF288">
    <property type="entry name" value="MITOGEN-ACTIVATED PROTEIN KINASE KINASE KINASE 20"/>
    <property type="match status" value="1"/>
</dbReference>
<dbReference type="EMBL" id="CYKH01000212">
    <property type="protein sequence ID" value="CUE92238.1"/>
    <property type="molecule type" value="Genomic_DNA"/>
</dbReference>
<dbReference type="Proteomes" id="UP000051952">
    <property type="component" value="Unassembled WGS sequence"/>
</dbReference>
<dbReference type="Gene3D" id="1.25.40.20">
    <property type="entry name" value="Ankyrin repeat-containing domain"/>
    <property type="match status" value="1"/>
</dbReference>
<dbReference type="PROSITE" id="PS50088">
    <property type="entry name" value="ANK_REPEAT"/>
    <property type="match status" value="3"/>
</dbReference>
<dbReference type="SUPFAM" id="SSF56112">
    <property type="entry name" value="Protein kinase-like (PK-like)"/>
    <property type="match status" value="1"/>
</dbReference>
<proteinExistence type="inferred from homology"/>
<evidence type="ECO:0000259" key="7">
    <source>
        <dbReference type="PROSITE" id="PS50011"/>
    </source>
</evidence>
<feature type="domain" description="Protein kinase" evidence="7">
    <location>
        <begin position="20"/>
        <end position="278"/>
    </location>
</feature>
<sequence>MPIPDVGGIPPQMVYTIDQLEVGKIIGVSGATRVYRGVLKPRSMAVALKHLWGEKAVEYCKREVAALQKLDHPNVVKIFGYCEVSTEEAYVLLELSEDGTLSTLALKDLSVYERLIQALKWSLQTAEGLRYLHINDLLHLDVKPSNVLRFGDVVKICDFDTARKIDKENDSTKGTGRLTYAYAAPEVINMEDASHVSDLYSLGCLIFELITGERYCHETDEIKIAKDVKESKLPSVLQRPWPPCCPEEVSLLTERLLSYDGNERSPVDEVIQTLKSALRELQSTKLDAVQLFAASQSPPSTEARSQVTTSTIQSPLSTLFLVAASNDALSMRDLAAANVSVDTREEDGTALVHVTASTESVDVIAALAELGADFMSEDSLKRTPLHVAAARGHVKAMEALLTRESIDTVAENGFTPLHYAIAGGHADVVKLLISRGANVEAQQQIVRPFIFSLLKRGIPPL</sequence>
<evidence type="ECO:0000313" key="8">
    <source>
        <dbReference type="EMBL" id="CUE92238.1"/>
    </source>
</evidence>
<dbReference type="PROSITE" id="PS50297">
    <property type="entry name" value="ANK_REP_REGION"/>
    <property type="match status" value="2"/>
</dbReference>
<keyword evidence="4 8" id="KW-0418">Kinase</keyword>
<dbReference type="InterPro" id="IPR011009">
    <property type="entry name" value="Kinase-like_dom_sf"/>
</dbReference>
<feature type="repeat" description="ANK" evidence="6">
    <location>
        <begin position="380"/>
        <end position="401"/>
    </location>
</feature>
<dbReference type="AlphaFoldDB" id="A0A0S4IJQ5"/>
<reference evidence="9" key="1">
    <citation type="submission" date="2015-09" db="EMBL/GenBank/DDBJ databases">
        <authorList>
            <consortium name="Pathogen Informatics"/>
        </authorList>
    </citation>
    <scope>NUCLEOTIDE SEQUENCE [LARGE SCALE GENOMIC DNA]</scope>
    <source>
        <strain evidence="9">Lake Konstanz</strain>
    </source>
</reference>
<accession>A0A0S4IJQ5</accession>
<dbReference type="OrthoDB" id="4062651at2759"/>
<dbReference type="VEuPathDB" id="TriTrypDB:BSAL_57435"/>
<keyword evidence="6" id="KW-0040">ANK repeat</keyword>
<dbReference type="GO" id="GO:0005524">
    <property type="term" value="F:ATP binding"/>
    <property type="evidence" value="ECO:0007669"/>
    <property type="project" value="UniProtKB-KW"/>
</dbReference>
<evidence type="ECO:0000256" key="3">
    <source>
        <dbReference type="ARBA" id="ARBA00022741"/>
    </source>
</evidence>
<dbReference type="InterPro" id="IPR051681">
    <property type="entry name" value="Ser/Thr_Kinases-Pseudokinases"/>
</dbReference>
<dbReference type="Pfam" id="PF00069">
    <property type="entry name" value="Pkinase"/>
    <property type="match status" value="1"/>
</dbReference>
<organism evidence="8 9">
    <name type="scientific">Bodo saltans</name>
    <name type="common">Flagellated protozoan</name>
    <dbReference type="NCBI Taxonomy" id="75058"/>
    <lineage>
        <taxon>Eukaryota</taxon>
        <taxon>Discoba</taxon>
        <taxon>Euglenozoa</taxon>
        <taxon>Kinetoplastea</taxon>
        <taxon>Metakinetoplastina</taxon>
        <taxon>Eubodonida</taxon>
        <taxon>Bodonidae</taxon>
        <taxon>Bodo</taxon>
    </lineage>
</organism>
<keyword evidence="2" id="KW-0808">Transferase</keyword>
<feature type="repeat" description="ANK" evidence="6">
    <location>
        <begin position="412"/>
        <end position="444"/>
    </location>
</feature>
<evidence type="ECO:0000256" key="1">
    <source>
        <dbReference type="ARBA" id="ARBA00005843"/>
    </source>
</evidence>
<dbReference type="PRINTS" id="PR01415">
    <property type="entry name" value="ANKYRIN"/>
</dbReference>
<keyword evidence="5" id="KW-0067">ATP-binding</keyword>
<dbReference type="SMART" id="SM00220">
    <property type="entry name" value="S_TKc"/>
    <property type="match status" value="1"/>
</dbReference>
<feature type="repeat" description="ANK" evidence="6">
    <location>
        <begin position="347"/>
        <end position="379"/>
    </location>
</feature>
<dbReference type="GO" id="GO:0004674">
    <property type="term" value="F:protein serine/threonine kinase activity"/>
    <property type="evidence" value="ECO:0007669"/>
    <property type="project" value="TreeGrafter"/>
</dbReference>
<dbReference type="InterPro" id="IPR036770">
    <property type="entry name" value="Ankyrin_rpt-contain_sf"/>
</dbReference>
<name>A0A0S4IJQ5_BODSA</name>
<dbReference type="Gene3D" id="1.10.510.10">
    <property type="entry name" value="Transferase(Phosphotransferase) domain 1"/>
    <property type="match status" value="1"/>
</dbReference>